<proteinExistence type="predicted"/>
<dbReference type="PATRIC" id="fig|2033.7.peg.3504"/>
<name>A0A147F594_MICTE</name>
<evidence type="ECO:0000313" key="1">
    <source>
        <dbReference type="EMBL" id="KTS09348.1"/>
    </source>
</evidence>
<dbReference type="EMBL" id="LDRV01000089">
    <property type="protein sequence ID" value="KTS09348.1"/>
    <property type="molecule type" value="Genomic_DNA"/>
</dbReference>
<evidence type="ECO:0008006" key="3">
    <source>
        <dbReference type="Google" id="ProtNLM"/>
    </source>
</evidence>
<comment type="caution">
    <text evidence="1">The sequence shown here is derived from an EMBL/GenBank/DDBJ whole genome shotgun (WGS) entry which is preliminary data.</text>
</comment>
<evidence type="ECO:0000313" key="2">
    <source>
        <dbReference type="Proteomes" id="UP000072189"/>
    </source>
</evidence>
<dbReference type="AlphaFoldDB" id="A0A147F594"/>
<organism evidence="1 2">
    <name type="scientific">Microbacterium testaceum</name>
    <name type="common">Aureobacterium testaceum</name>
    <name type="synonym">Brevibacterium testaceum</name>
    <dbReference type="NCBI Taxonomy" id="2033"/>
    <lineage>
        <taxon>Bacteria</taxon>
        <taxon>Bacillati</taxon>
        <taxon>Actinomycetota</taxon>
        <taxon>Actinomycetes</taxon>
        <taxon>Micrococcales</taxon>
        <taxon>Microbacteriaceae</taxon>
        <taxon>Microbacterium</taxon>
    </lineage>
</organism>
<protein>
    <recommendedName>
        <fullName evidence="3">ABC transporter ATP-binding protein</fullName>
    </recommendedName>
</protein>
<reference evidence="1 2" key="1">
    <citation type="journal article" date="2016" name="Front. Microbiol.">
        <title>Genomic Resource of Rice Seed Associated Bacteria.</title>
        <authorList>
            <person name="Midha S."/>
            <person name="Bansal K."/>
            <person name="Sharma S."/>
            <person name="Kumar N."/>
            <person name="Patil P.P."/>
            <person name="Chaudhry V."/>
            <person name="Patil P.B."/>
        </authorList>
    </citation>
    <scope>NUCLEOTIDE SEQUENCE [LARGE SCALE GENOMIC DNA]</scope>
    <source>
        <strain evidence="1 2">RSA3</strain>
    </source>
</reference>
<dbReference type="InterPro" id="IPR027417">
    <property type="entry name" value="P-loop_NTPase"/>
</dbReference>
<dbReference type="Gene3D" id="3.40.50.300">
    <property type="entry name" value="P-loop containing nucleotide triphosphate hydrolases"/>
    <property type="match status" value="1"/>
</dbReference>
<accession>A0A147F594</accession>
<sequence length="209" mass="22109">MRIVLSEVAKGRAERVLPPTSTSFETGRATLALAETEQRPTVLGLVASGRMKVDSGEVTIDGRTDAKAIRRRVALVDAPVVSEPESNVTVTGVVAEELMFAGHAPTPFAAARWLEGIGLDTLAGLPIGNVEPTDRIRLLLELAALRKDVDGLVLVAPDRHGGEPAAWWRIAREFAERGYAVLVIAGQASQSALGAADALDTTPAEEDAR</sequence>
<dbReference type="Proteomes" id="UP000072189">
    <property type="component" value="Unassembled WGS sequence"/>
</dbReference>
<dbReference type="RefSeq" id="WP_058614701.1">
    <property type="nucleotide sequence ID" value="NZ_LDRV01000089.1"/>
</dbReference>
<gene>
    <name evidence="1" type="ORF">RSA3_13470</name>
</gene>